<proteinExistence type="predicted"/>
<keyword evidence="2" id="KW-1185">Reference proteome</keyword>
<evidence type="ECO:0000313" key="2">
    <source>
        <dbReference type="Proteomes" id="UP001280581"/>
    </source>
</evidence>
<reference evidence="1 2" key="1">
    <citation type="submission" date="2021-02" db="EMBL/GenBank/DDBJ databases">
        <title>Genome assembly of Pseudopithomyces chartarum.</title>
        <authorList>
            <person name="Jauregui R."/>
            <person name="Singh J."/>
            <person name="Voisey C."/>
        </authorList>
    </citation>
    <scope>NUCLEOTIDE SEQUENCE [LARGE SCALE GENOMIC DNA]</scope>
    <source>
        <strain evidence="1 2">AGR01</strain>
    </source>
</reference>
<organism evidence="1 2">
    <name type="scientific">Pseudopithomyces chartarum</name>
    <dbReference type="NCBI Taxonomy" id="1892770"/>
    <lineage>
        <taxon>Eukaryota</taxon>
        <taxon>Fungi</taxon>
        <taxon>Dikarya</taxon>
        <taxon>Ascomycota</taxon>
        <taxon>Pezizomycotina</taxon>
        <taxon>Dothideomycetes</taxon>
        <taxon>Pleosporomycetidae</taxon>
        <taxon>Pleosporales</taxon>
        <taxon>Massarineae</taxon>
        <taxon>Didymosphaeriaceae</taxon>
        <taxon>Pseudopithomyces</taxon>
    </lineage>
</organism>
<dbReference type="AlphaFoldDB" id="A0AAN6LQJ2"/>
<dbReference type="PANTHER" id="PTHR48312:SF1">
    <property type="entry name" value="SULFOTRANSFERASE"/>
    <property type="match status" value="1"/>
</dbReference>
<dbReference type="Proteomes" id="UP001280581">
    <property type="component" value="Unassembled WGS sequence"/>
</dbReference>
<dbReference type="PANTHER" id="PTHR48312">
    <property type="match status" value="1"/>
</dbReference>
<sequence length="300" mass="33959">MFQTMMAKQPDFQNTGYKLFDAGFATLSQLARGPLSKLPEEERNALYNAFRAGFDDMQDEIEDAQKNGKQTFLKEHALLLSGPDKLFDLFYRDDGLKPIVLTDRNAPDQAHTNPTSIPDSFLLRLRPIFQIRHPILMFPSVLRTEKKALGTLHPKSPLVAAALTLSHSRALYDWYLNHEGGPRPQVIDADDIMTDKSAVRRVCIETGLDPDAVQYEWETREEPNPVKAVFLSTIYASKGILPGLSSQGLKFETEKAKWKAEFGDDDGEDLAKFVLDAMPDYDYLLSQRTYINRQEASQRG</sequence>
<comment type="caution">
    <text evidence="1">The sequence shown here is derived from an EMBL/GenBank/DDBJ whole genome shotgun (WGS) entry which is preliminary data.</text>
</comment>
<evidence type="ECO:0000313" key="1">
    <source>
        <dbReference type="EMBL" id="KAK3201238.1"/>
    </source>
</evidence>
<protein>
    <submittedName>
        <fullName evidence="1">Uncharacterized protein</fullName>
    </submittedName>
</protein>
<accession>A0AAN6LQJ2</accession>
<name>A0AAN6LQJ2_9PLEO</name>
<gene>
    <name evidence="1" type="ORF">GRF29_185g241002</name>
</gene>
<dbReference type="EMBL" id="WVTA01000016">
    <property type="protein sequence ID" value="KAK3201238.1"/>
    <property type="molecule type" value="Genomic_DNA"/>
</dbReference>
<dbReference type="InterPro" id="IPR027417">
    <property type="entry name" value="P-loop_NTPase"/>
</dbReference>
<dbReference type="SUPFAM" id="SSF52540">
    <property type="entry name" value="P-loop containing nucleoside triphosphate hydrolases"/>
    <property type="match status" value="1"/>
</dbReference>